<dbReference type="CDD" id="cd01948">
    <property type="entry name" value="EAL"/>
    <property type="match status" value="1"/>
</dbReference>
<dbReference type="Gene3D" id="3.20.20.450">
    <property type="entry name" value="EAL domain"/>
    <property type="match status" value="1"/>
</dbReference>
<name>Q21VK1_ALBFT</name>
<feature type="domain" description="GGDEF" evidence="3">
    <location>
        <begin position="550"/>
        <end position="682"/>
    </location>
</feature>
<feature type="transmembrane region" description="Helical" evidence="1">
    <location>
        <begin position="337"/>
        <end position="354"/>
    </location>
</feature>
<feature type="transmembrane region" description="Helical" evidence="1">
    <location>
        <begin position="190"/>
        <end position="209"/>
    </location>
</feature>
<dbReference type="InterPro" id="IPR029787">
    <property type="entry name" value="Nucleotide_cyclase"/>
</dbReference>
<dbReference type="HOGENOM" id="CLU_000445_45_1_4"/>
<dbReference type="STRING" id="338969.Rfer_2485"/>
<dbReference type="RefSeq" id="WP_011464770.1">
    <property type="nucleotide sequence ID" value="NC_007908.1"/>
</dbReference>
<feature type="transmembrane region" description="Helical" evidence="1">
    <location>
        <begin position="255"/>
        <end position="272"/>
    </location>
</feature>
<dbReference type="SMART" id="SM00267">
    <property type="entry name" value="GGDEF"/>
    <property type="match status" value="1"/>
</dbReference>
<keyword evidence="1" id="KW-0472">Membrane</keyword>
<dbReference type="Proteomes" id="UP000008332">
    <property type="component" value="Chromosome"/>
</dbReference>
<feature type="transmembrane region" description="Helical" evidence="1">
    <location>
        <begin position="284"/>
        <end position="304"/>
    </location>
</feature>
<dbReference type="InterPro" id="IPR035919">
    <property type="entry name" value="EAL_sf"/>
</dbReference>
<dbReference type="CDD" id="cd01949">
    <property type="entry name" value="GGDEF"/>
    <property type="match status" value="1"/>
</dbReference>
<reference evidence="5" key="1">
    <citation type="submission" date="2006-02" db="EMBL/GenBank/DDBJ databases">
        <title>Complete sequence of chromosome of Rhodoferax ferrireducens DSM 15236.</title>
        <authorList>
            <person name="Copeland A."/>
            <person name="Lucas S."/>
            <person name="Lapidus A."/>
            <person name="Barry K."/>
            <person name="Detter J.C."/>
            <person name="Glavina del Rio T."/>
            <person name="Hammon N."/>
            <person name="Israni S."/>
            <person name="Pitluck S."/>
            <person name="Brettin T."/>
            <person name="Bruce D."/>
            <person name="Han C."/>
            <person name="Tapia R."/>
            <person name="Gilna P."/>
            <person name="Kiss H."/>
            <person name="Schmutz J."/>
            <person name="Larimer F."/>
            <person name="Land M."/>
            <person name="Kyrpides N."/>
            <person name="Ivanova N."/>
            <person name="Richardson P."/>
        </authorList>
    </citation>
    <scope>NUCLEOTIDE SEQUENCE [LARGE SCALE GENOMIC DNA]</scope>
    <source>
        <strain evidence="5">ATCC BAA-621 / DSM 15236 / T118</strain>
    </source>
</reference>
<dbReference type="SUPFAM" id="SSF55073">
    <property type="entry name" value="Nucleotide cyclase"/>
    <property type="match status" value="1"/>
</dbReference>
<dbReference type="Pfam" id="PF07695">
    <property type="entry name" value="7TMR-DISM_7TM"/>
    <property type="match status" value="1"/>
</dbReference>
<dbReference type="InterPro" id="IPR000160">
    <property type="entry name" value="GGDEF_dom"/>
</dbReference>
<dbReference type="PANTHER" id="PTHR44757:SF2">
    <property type="entry name" value="BIOFILM ARCHITECTURE MAINTENANCE PROTEIN MBAA"/>
    <property type="match status" value="1"/>
</dbReference>
<keyword evidence="1" id="KW-1133">Transmembrane helix</keyword>
<keyword evidence="5" id="KW-1185">Reference proteome</keyword>
<organism evidence="4 5">
    <name type="scientific">Albidiferax ferrireducens (strain ATCC BAA-621 / DSM 15236 / T118)</name>
    <name type="common">Rhodoferax ferrireducens</name>
    <dbReference type="NCBI Taxonomy" id="338969"/>
    <lineage>
        <taxon>Bacteria</taxon>
        <taxon>Pseudomonadati</taxon>
        <taxon>Pseudomonadota</taxon>
        <taxon>Betaproteobacteria</taxon>
        <taxon>Burkholderiales</taxon>
        <taxon>Comamonadaceae</taxon>
        <taxon>Rhodoferax</taxon>
    </lineage>
</organism>
<dbReference type="InterPro" id="IPR011623">
    <property type="entry name" value="7TMR_DISM_rcpt_extracell_dom1"/>
</dbReference>
<dbReference type="Pfam" id="PF00990">
    <property type="entry name" value="GGDEF"/>
    <property type="match status" value="1"/>
</dbReference>
<dbReference type="InterPro" id="IPR043128">
    <property type="entry name" value="Rev_trsase/Diguanyl_cyclase"/>
</dbReference>
<dbReference type="PROSITE" id="PS50883">
    <property type="entry name" value="EAL"/>
    <property type="match status" value="1"/>
</dbReference>
<evidence type="ECO:0000313" key="5">
    <source>
        <dbReference type="Proteomes" id="UP000008332"/>
    </source>
</evidence>
<sequence length="984" mass="108689">MDNLNQGLDRLLYALSTYALPFFIGLMSLLALFAWKTQYPAADPQQLQIRVIKESAAVAGPAQALAQLRESSISQFHDTRLSEVPVWLTFVVPEDVEHTPMMVEFPSRHAMDIACWDARTLKALGTGNHQGTTGGITAIKAGFALELSPALKDEQVVCRTSAIGPARLSALIWRANNLQTSAQEFHRKSGLLDGGIIVLAIFVLVTALINRNRLYVLFAAWLVINLRMGALSAGWDTQWLGYTVPYDWLLQGRMITITLYYVLTLILFTSLFRDDLLHVGHEWLVRVFQWTCFPLLILSSFLPSSSYLPLFWPVVGAGISMLAYLLVRILRKTRSRVAMWYGAAISITLVASFYEVLSAALGIKGLIGSVNSVTAALVSSLLAALAIAEQMRHEHVQRLEVQAKLEHTYAAMPIGLFTLDLRGRFTSANPALVGMLGPNVLTDGANAWQQYFTNGAWTQLHQMVHNKSEDEMEIQGKPVPGYSGSKCFLVKATLAGDKIEGSLQDVTEKSRATADLYFLADHDSLTKVLNRRGIAKAFNSAIASLTDRNAPVALAYLDLDRFKLINDLFGHGVGDEVLQQVCGRVSDLLSRELQFGRVGGDEFVIVFPDTPIARAAVMCRGIIDSIDTLPYHVGENAFHVRGSIGLIEVRAGMQFNDAMSTADRACRQAKSGSSGGLVVYEKNAIAFKKHEAELKLIALLATSSATDGLYLEMQPIMSLTKPYESLNFEVLLRMRDIDGNVVPTDRLIAAAENSGRMGMIDRWVLSTTLAWLNTNYTQLKHTKFVCMNLSGASLNDEKFLQEVYVMLEQNLHLVGQLCLEITESVALHDLENTRRFVNKVRGYGAKVALDDFGAGYTSFSYLKEFTADLLKIDGSFIVNMNKHPANIAIVEAIVNLAKNLGMKVIAEWAEDNATVQTLTEIGVDYVQGFAVARAQHPDRLLKAESSASFIQDEALAQYVCLIQKSNQMLPQVDMFSDVRVINMH</sequence>
<dbReference type="Gene3D" id="3.30.70.270">
    <property type="match status" value="1"/>
</dbReference>
<feature type="transmembrane region" description="Helical" evidence="1">
    <location>
        <begin position="12"/>
        <end position="35"/>
    </location>
</feature>
<keyword evidence="1" id="KW-0812">Transmembrane</keyword>
<dbReference type="PANTHER" id="PTHR44757">
    <property type="entry name" value="DIGUANYLATE CYCLASE DGCP"/>
    <property type="match status" value="1"/>
</dbReference>
<dbReference type="PROSITE" id="PS50887">
    <property type="entry name" value="GGDEF"/>
    <property type="match status" value="1"/>
</dbReference>
<evidence type="ECO:0000259" key="3">
    <source>
        <dbReference type="PROSITE" id="PS50887"/>
    </source>
</evidence>
<dbReference type="OrthoDB" id="9813903at2"/>
<dbReference type="Pfam" id="PF00563">
    <property type="entry name" value="EAL"/>
    <property type="match status" value="1"/>
</dbReference>
<feature type="transmembrane region" description="Helical" evidence="1">
    <location>
        <begin position="214"/>
        <end position="235"/>
    </location>
</feature>
<gene>
    <name evidence="4" type="ordered locus">Rfer_2485</name>
</gene>
<feature type="domain" description="EAL" evidence="2">
    <location>
        <begin position="693"/>
        <end position="948"/>
    </location>
</feature>
<proteinExistence type="predicted"/>
<evidence type="ECO:0000256" key="1">
    <source>
        <dbReference type="SAM" id="Phobius"/>
    </source>
</evidence>
<dbReference type="NCBIfam" id="TIGR00254">
    <property type="entry name" value="GGDEF"/>
    <property type="match status" value="1"/>
</dbReference>
<dbReference type="SMART" id="SM00052">
    <property type="entry name" value="EAL"/>
    <property type="match status" value="1"/>
</dbReference>
<dbReference type="AlphaFoldDB" id="Q21VK1"/>
<dbReference type="EMBL" id="CP000267">
    <property type="protein sequence ID" value="ABD70202.1"/>
    <property type="molecule type" value="Genomic_DNA"/>
</dbReference>
<feature type="transmembrane region" description="Helical" evidence="1">
    <location>
        <begin position="310"/>
        <end position="330"/>
    </location>
</feature>
<evidence type="ECO:0000259" key="2">
    <source>
        <dbReference type="PROSITE" id="PS50883"/>
    </source>
</evidence>
<dbReference type="SUPFAM" id="SSF141868">
    <property type="entry name" value="EAL domain-like"/>
    <property type="match status" value="1"/>
</dbReference>
<dbReference type="InterPro" id="IPR001633">
    <property type="entry name" value="EAL_dom"/>
</dbReference>
<dbReference type="eggNOG" id="COG5001">
    <property type="taxonomic scope" value="Bacteria"/>
</dbReference>
<dbReference type="KEGG" id="rfr:Rfer_2485"/>
<protein>
    <submittedName>
        <fullName evidence="4">Diguanylate cyclase/phosphodiesterase</fullName>
    </submittedName>
</protein>
<dbReference type="InterPro" id="IPR052155">
    <property type="entry name" value="Biofilm_reg_signaling"/>
</dbReference>
<accession>Q21VK1</accession>
<evidence type="ECO:0000313" key="4">
    <source>
        <dbReference type="EMBL" id="ABD70202.1"/>
    </source>
</evidence>